<sequence>MKVGMLRFKDVPGKLARTVAYICGHHDIEFFYFTPDDVDLTAFEINGQFLIKGEWVRKKTKFPDVIDNAPMRNRDKFLYSILSEHSFLTTKRIGTKKEVFHKLEKNGRFKDVLIPYKLVEAEVDMQPMLDEYKSILLKPVSSNQGRNIYVVEQIESGFRVITDSSTEKYSTEAFSTFFSQNLYRRLYICQPFIDSKTKEGHPFDVRIHTRKNSEGNWSSVKIYPRIGIGKSVTSNISQGGGTSPINPFLEAQFGEKWKEVKRNLNHLSKSFPKRFQSMYNYSLDGLGIDLGIDKSGKLWLFEVNTYAGSTYFMAEASEARVSYYKYCANLSSGKAYAP</sequence>
<dbReference type="RefSeq" id="WP_256707642.1">
    <property type="nucleotide sequence ID" value="NZ_CP101914.1"/>
</dbReference>
<dbReference type="InterPro" id="IPR026838">
    <property type="entry name" value="YheC/D"/>
</dbReference>
<dbReference type="Proteomes" id="UP001059773">
    <property type="component" value="Chromosome"/>
</dbReference>
<evidence type="ECO:0000313" key="1">
    <source>
        <dbReference type="EMBL" id="UUI02409.1"/>
    </source>
</evidence>
<gene>
    <name evidence="1" type="ORF">NP439_20590</name>
</gene>
<keyword evidence="2" id="KW-1185">Reference proteome</keyword>
<evidence type="ECO:0000313" key="2">
    <source>
        <dbReference type="Proteomes" id="UP001059773"/>
    </source>
</evidence>
<proteinExistence type="predicted"/>
<reference evidence="1" key="1">
    <citation type="submission" date="2022-07" db="EMBL/GenBank/DDBJ databases">
        <title>FELIX.</title>
        <authorList>
            <person name="Wan K.H."/>
            <person name="Park S."/>
            <person name="Lawrence Q."/>
            <person name="Eichenberger J.P."/>
            <person name="Booth B.W."/>
            <person name="Piaggio A.J."/>
            <person name="Chandler J.C."/>
            <person name="Franklin A.B."/>
            <person name="Celniker S.E."/>
        </authorList>
    </citation>
    <scope>NUCLEOTIDE SEQUENCE</scope>
    <source>
        <strain evidence="1">QA-1986 374</strain>
    </source>
</reference>
<protein>
    <submittedName>
        <fullName evidence="1">YheC/YheD family protein</fullName>
    </submittedName>
</protein>
<name>A0ABY5JV08_9BACI</name>
<organism evidence="1 2">
    <name type="scientific">Oceanobacillus jeddahense</name>
    <dbReference type="NCBI Taxonomy" id="1462527"/>
    <lineage>
        <taxon>Bacteria</taxon>
        <taxon>Bacillati</taxon>
        <taxon>Bacillota</taxon>
        <taxon>Bacilli</taxon>
        <taxon>Bacillales</taxon>
        <taxon>Bacillaceae</taxon>
        <taxon>Oceanobacillus</taxon>
    </lineage>
</organism>
<dbReference type="SUPFAM" id="SSF56059">
    <property type="entry name" value="Glutathione synthetase ATP-binding domain-like"/>
    <property type="match status" value="1"/>
</dbReference>
<dbReference type="EMBL" id="CP101914">
    <property type="protein sequence ID" value="UUI02409.1"/>
    <property type="molecule type" value="Genomic_DNA"/>
</dbReference>
<dbReference type="Pfam" id="PF14398">
    <property type="entry name" value="ATPgrasp_YheCD"/>
    <property type="match status" value="1"/>
</dbReference>
<accession>A0ABY5JV08</accession>